<name>A0A0D2HR86_CLAB1</name>
<organism evidence="2 3">
    <name type="scientific">Cladophialophora bantiana (strain ATCC 10958 / CBS 173.52 / CDC B-1940 / NIH 8579)</name>
    <name type="common">Xylohypha bantiana</name>
    <dbReference type="NCBI Taxonomy" id="1442370"/>
    <lineage>
        <taxon>Eukaryota</taxon>
        <taxon>Fungi</taxon>
        <taxon>Dikarya</taxon>
        <taxon>Ascomycota</taxon>
        <taxon>Pezizomycotina</taxon>
        <taxon>Eurotiomycetes</taxon>
        <taxon>Chaetothyriomycetidae</taxon>
        <taxon>Chaetothyriales</taxon>
        <taxon>Herpotrichiellaceae</taxon>
        <taxon>Cladophialophora</taxon>
    </lineage>
</organism>
<proteinExistence type="predicted"/>
<feature type="region of interest" description="Disordered" evidence="1">
    <location>
        <begin position="39"/>
        <end position="118"/>
    </location>
</feature>
<dbReference type="OrthoDB" id="4354629at2759"/>
<dbReference type="Proteomes" id="UP000053789">
    <property type="component" value="Unassembled WGS sequence"/>
</dbReference>
<evidence type="ECO:0000313" key="2">
    <source>
        <dbReference type="EMBL" id="KIW86929.1"/>
    </source>
</evidence>
<evidence type="ECO:0000313" key="3">
    <source>
        <dbReference type="Proteomes" id="UP000053789"/>
    </source>
</evidence>
<dbReference type="EMBL" id="KN847008">
    <property type="protein sequence ID" value="KIW86929.1"/>
    <property type="molecule type" value="Genomic_DNA"/>
</dbReference>
<reference evidence="2" key="1">
    <citation type="submission" date="2015-01" db="EMBL/GenBank/DDBJ databases">
        <title>The Genome Sequence of Cladophialophora bantiana CBS 173.52.</title>
        <authorList>
            <consortium name="The Broad Institute Genomics Platform"/>
            <person name="Cuomo C."/>
            <person name="de Hoog S."/>
            <person name="Gorbushina A."/>
            <person name="Stielow B."/>
            <person name="Teixiera M."/>
            <person name="Abouelleil A."/>
            <person name="Chapman S.B."/>
            <person name="Priest M."/>
            <person name="Young S.K."/>
            <person name="Wortman J."/>
            <person name="Nusbaum C."/>
            <person name="Birren B."/>
        </authorList>
    </citation>
    <scope>NUCLEOTIDE SEQUENCE [LARGE SCALE GENOMIC DNA]</scope>
    <source>
        <strain evidence="2">CBS 173.52</strain>
    </source>
</reference>
<dbReference type="VEuPathDB" id="FungiDB:Z519_12394"/>
<dbReference type="RefSeq" id="XP_016613598.1">
    <property type="nucleotide sequence ID" value="XM_016770100.1"/>
</dbReference>
<accession>A0A0D2HR86</accession>
<sequence>MSIYTPIETFSPLHSTRIATPNIPYDSNDLNDFNYISSSNIPINLTNSDNIEVLESTEKEEEDEEEEDEEKEDEEEEDEEEEDEEEEDEEEEDEEEEDEEEDSLHYNSEDSERDDDNQDWVPFTVQKLLSQYHLDGHYGCTPEKHIRLKQEHEDLVGDQAHHDLSSCFPRANFPSVLRPDHDVDQLLTPDQARADFAPSAAQWEETICGTSIDHPYPRYVCLHTHITPPTDPEISSNVDSFLGFATSLAFAREGLNVELAPQVRKNMTADVHITTTTYHEPSTQENHYELSQEDHESVRPRAIQTLLRDIPHFFAARLFGARDIEVYFLFPYIPVDGRFIGLTQHQLKRWFNRIFLPALESIAPSHILQHLPASLRQAQANSVAAQIEGRQATTTSYQSAQTIHYTL</sequence>
<dbReference type="AlphaFoldDB" id="A0A0D2HR86"/>
<feature type="compositionally biased region" description="Polar residues" evidence="1">
    <location>
        <begin position="39"/>
        <end position="50"/>
    </location>
</feature>
<dbReference type="HOGENOM" id="CLU_676148_0_0_1"/>
<dbReference type="GeneID" id="27705322"/>
<feature type="compositionally biased region" description="Acidic residues" evidence="1">
    <location>
        <begin position="58"/>
        <end position="102"/>
    </location>
</feature>
<protein>
    <submittedName>
        <fullName evidence="2">Uncharacterized protein</fullName>
    </submittedName>
</protein>
<gene>
    <name evidence="2" type="ORF">Z519_12394</name>
</gene>
<evidence type="ECO:0000256" key="1">
    <source>
        <dbReference type="SAM" id="MobiDB-lite"/>
    </source>
</evidence>
<keyword evidence="3" id="KW-1185">Reference proteome</keyword>